<dbReference type="InterPro" id="IPR036291">
    <property type="entry name" value="NAD(P)-bd_dom_sf"/>
</dbReference>
<keyword evidence="3" id="KW-1185">Reference proteome</keyword>
<sequence length="316" mass="34084">MTTMRALTLTNARPTLVDVPVPIPRPGEVLVEVLFSAVNGMDIEIQNGGWKPQVRCWRQTGPVVTGLEFSGIARSDGARIRSGQRVIGYSHVLHGPRTHAEFVSMPERDLQTLPAHLPDEDAAALIVGGLTALDILERLRPLRAGERCLVAGAAGGVGASTVQLAHAQGAEVTAVAAPTHAEWLRTLGAHHVRDGRDGRWWRDGDRFNLIVDAPGASRFADAVPHLAPRGTYVTSNPQRDMAGFVRATFSSRRSAWLLLLRSTSAGLEQLIHRASSGELRPVIDSIYPLDRAAGAFERAATRGKRGRVLLNIGARP</sequence>
<dbReference type="CDD" id="cd08267">
    <property type="entry name" value="MDR1"/>
    <property type="match status" value="1"/>
</dbReference>
<dbReference type="GO" id="GO:0016491">
    <property type="term" value="F:oxidoreductase activity"/>
    <property type="evidence" value="ECO:0007669"/>
    <property type="project" value="InterPro"/>
</dbReference>
<dbReference type="AlphaFoldDB" id="A0A1W1VV85"/>
<evidence type="ECO:0000259" key="1">
    <source>
        <dbReference type="SMART" id="SM00829"/>
    </source>
</evidence>
<dbReference type="EMBL" id="FWWU01000010">
    <property type="protein sequence ID" value="SMB97269.1"/>
    <property type="molecule type" value="Genomic_DNA"/>
</dbReference>
<dbReference type="Gene3D" id="3.40.50.720">
    <property type="entry name" value="NAD(P)-binding Rossmann-like Domain"/>
    <property type="match status" value="1"/>
</dbReference>
<protein>
    <submittedName>
        <fullName evidence="2">NADPH:quinone reductase</fullName>
    </submittedName>
</protein>
<dbReference type="SUPFAM" id="SSF50129">
    <property type="entry name" value="GroES-like"/>
    <property type="match status" value="1"/>
</dbReference>
<dbReference type="SUPFAM" id="SSF51735">
    <property type="entry name" value="NAD(P)-binding Rossmann-fold domains"/>
    <property type="match status" value="1"/>
</dbReference>
<dbReference type="Proteomes" id="UP000192582">
    <property type="component" value="Unassembled WGS sequence"/>
</dbReference>
<dbReference type="Pfam" id="PF08240">
    <property type="entry name" value="ADH_N"/>
    <property type="match status" value="1"/>
</dbReference>
<accession>A0A1W1VV85</accession>
<proteinExistence type="predicted"/>
<evidence type="ECO:0000313" key="2">
    <source>
        <dbReference type="EMBL" id="SMB97269.1"/>
    </source>
</evidence>
<dbReference type="InterPro" id="IPR011032">
    <property type="entry name" value="GroES-like_sf"/>
</dbReference>
<evidence type="ECO:0000313" key="3">
    <source>
        <dbReference type="Proteomes" id="UP000192582"/>
    </source>
</evidence>
<dbReference type="OrthoDB" id="648910at2"/>
<dbReference type="InterPro" id="IPR020843">
    <property type="entry name" value="ER"/>
</dbReference>
<dbReference type="PANTHER" id="PTHR44013">
    <property type="entry name" value="ZINC-TYPE ALCOHOL DEHYDROGENASE-LIKE PROTEIN C16A3.02C"/>
    <property type="match status" value="1"/>
</dbReference>
<gene>
    <name evidence="2" type="ORF">SAMN00790413_06460</name>
</gene>
<dbReference type="Pfam" id="PF13602">
    <property type="entry name" value="ADH_zinc_N_2"/>
    <property type="match status" value="1"/>
</dbReference>
<organism evidence="2 3">
    <name type="scientific">Deinococcus hopiensis KR-140</name>
    <dbReference type="NCBI Taxonomy" id="695939"/>
    <lineage>
        <taxon>Bacteria</taxon>
        <taxon>Thermotogati</taxon>
        <taxon>Deinococcota</taxon>
        <taxon>Deinococci</taxon>
        <taxon>Deinococcales</taxon>
        <taxon>Deinococcaceae</taxon>
        <taxon>Deinococcus</taxon>
    </lineage>
</organism>
<dbReference type="InterPro" id="IPR013154">
    <property type="entry name" value="ADH-like_N"/>
</dbReference>
<feature type="domain" description="Enoyl reductase (ER)" evidence="1">
    <location>
        <begin position="2"/>
        <end position="310"/>
    </location>
</feature>
<dbReference type="SMART" id="SM00829">
    <property type="entry name" value="PKS_ER"/>
    <property type="match status" value="1"/>
</dbReference>
<dbReference type="InterPro" id="IPR052733">
    <property type="entry name" value="Chloroplast_QOR"/>
</dbReference>
<name>A0A1W1VV85_9DEIO</name>
<dbReference type="Gene3D" id="3.90.180.10">
    <property type="entry name" value="Medium-chain alcohol dehydrogenases, catalytic domain"/>
    <property type="match status" value="1"/>
</dbReference>
<dbReference type="STRING" id="695939.SAMN00790413_06460"/>
<reference evidence="2 3" key="1">
    <citation type="submission" date="2017-04" db="EMBL/GenBank/DDBJ databases">
        <authorList>
            <person name="Afonso C.L."/>
            <person name="Miller P.J."/>
            <person name="Scott M.A."/>
            <person name="Spackman E."/>
            <person name="Goraichik I."/>
            <person name="Dimitrov K.M."/>
            <person name="Suarez D.L."/>
            <person name="Swayne D.E."/>
        </authorList>
    </citation>
    <scope>NUCLEOTIDE SEQUENCE [LARGE SCALE GENOMIC DNA]</scope>
    <source>
        <strain evidence="2 3">KR-140</strain>
    </source>
</reference>
<dbReference type="PANTHER" id="PTHR44013:SF1">
    <property type="entry name" value="ZINC-TYPE ALCOHOL DEHYDROGENASE-LIKE PROTEIN C16A3.02C"/>
    <property type="match status" value="1"/>
</dbReference>